<dbReference type="Proteomes" id="UP001207440">
    <property type="component" value="Unassembled WGS sequence"/>
</dbReference>
<evidence type="ECO:0000256" key="1">
    <source>
        <dbReference type="SAM" id="MobiDB-lite"/>
    </source>
</evidence>
<feature type="region of interest" description="Disordered" evidence="1">
    <location>
        <begin position="1"/>
        <end position="22"/>
    </location>
</feature>
<comment type="caution">
    <text evidence="2">The sequence shown here is derived from an EMBL/GenBank/DDBJ whole genome shotgun (WGS) entry which is preliminary data.</text>
</comment>
<reference evidence="2" key="1">
    <citation type="submission" date="2022-10" db="EMBL/GenBank/DDBJ databases">
        <title>Sifting through the core-genome to identify putative cross-protective antigens against Riemerella anatipestifer.</title>
        <authorList>
            <person name="Zheng X."/>
            <person name="Zhang W."/>
        </authorList>
    </citation>
    <scope>NUCLEOTIDE SEQUENCE</scope>
    <source>
        <strain evidence="2">ZWRA178</strain>
    </source>
</reference>
<dbReference type="AlphaFoldDB" id="A0AAP3AQF3"/>
<protein>
    <submittedName>
        <fullName evidence="2">Uncharacterized protein</fullName>
    </submittedName>
</protein>
<proteinExistence type="predicted"/>
<accession>A0AAP3AQF3</accession>
<evidence type="ECO:0000313" key="3">
    <source>
        <dbReference type="Proteomes" id="UP001207440"/>
    </source>
</evidence>
<dbReference type="RefSeq" id="WP_214194029.1">
    <property type="nucleotide sequence ID" value="NZ_CP142016.1"/>
</dbReference>
<organism evidence="2 3">
    <name type="scientific">Riemerella anatipestifer</name>
    <name type="common">Moraxella anatipestifer</name>
    <dbReference type="NCBI Taxonomy" id="34085"/>
    <lineage>
        <taxon>Bacteria</taxon>
        <taxon>Pseudomonadati</taxon>
        <taxon>Bacteroidota</taxon>
        <taxon>Flavobacteriia</taxon>
        <taxon>Flavobacteriales</taxon>
        <taxon>Weeksellaceae</taxon>
        <taxon>Riemerella</taxon>
    </lineage>
</organism>
<dbReference type="EMBL" id="JAOZYT010000109">
    <property type="protein sequence ID" value="MCW0524839.1"/>
    <property type="molecule type" value="Genomic_DNA"/>
</dbReference>
<gene>
    <name evidence="2" type="ORF">OKE68_11020</name>
</gene>
<evidence type="ECO:0000313" key="2">
    <source>
        <dbReference type="EMBL" id="MCW0524839.1"/>
    </source>
</evidence>
<name>A0AAP3AQF3_RIEAN</name>
<sequence length="106" mass="12143">MLIQETTAPTANNSSEVQNQETIDRAKRLSEFNSCFGVDQDNLFYIVTEQIDMLTGEIHKGYYQNAEQRVANLASLLWAMHNRLPKDFFEDVELLTDDILLNTKSA</sequence>
<feature type="compositionally biased region" description="Polar residues" evidence="1">
    <location>
        <begin position="1"/>
        <end position="21"/>
    </location>
</feature>